<evidence type="ECO:0000313" key="3">
    <source>
        <dbReference type="Proteomes" id="UP000199263"/>
    </source>
</evidence>
<dbReference type="RefSeq" id="WP_090092342.1">
    <property type="nucleotide sequence ID" value="NZ_FOMG01000020.1"/>
</dbReference>
<keyword evidence="1" id="KW-0472">Membrane</keyword>
<accession>A0A1I1PMW3</accession>
<dbReference type="STRING" id="119641.SAMN05421842_12022"/>
<keyword evidence="3" id="KW-1185">Reference proteome</keyword>
<name>A0A1I1PMW3_9CLOT</name>
<proteinExistence type="predicted"/>
<dbReference type="AlphaFoldDB" id="A0A1I1PMW3"/>
<keyword evidence="1" id="KW-1133">Transmembrane helix</keyword>
<keyword evidence="1" id="KW-0812">Transmembrane</keyword>
<organism evidence="2 3">
    <name type="scientific">Clostridium uliginosum</name>
    <dbReference type="NCBI Taxonomy" id="119641"/>
    <lineage>
        <taxon>Bacteria</taxon>
        <taxon>Bacillati</taxon>
        <taxon>Bacillota</taxon>
        <taxon>Clostridia</taxon>
        <taxon>Eubacteriales</taxon>
        <taxon>Clostridiaceae</taxon>
        <taxon>Clostridium</taxon>
    </lineage>
</organism>
<reference evidence="2 3" key="1">
    <citation type="submission" date="2016-10" db="EMBL/GenBank/DDBJ databases">
        <authorList>
            <person name="de Groot N.N."/>
        </authorList>
    </citation>
    <scope>NUCLEOTIDE SEQUENCE [LARGE SCALE GENOMIC DNA]</scope>
    <source>
        <strain evidence="2 3">DSM 12992</strain>
    </source>
</reference>
<feature type="transmembrane region" description="Helical" evidence="1">
    <location>
        <begin position="130"/>
        <end position="150"/>
    </location>
</feature>
<protein>
    <submittedName>
        <fullName evidence="2">Uncharacterized protein</fullName>
    </submittedName>
</protein>
<sequence length="173" mass="20513">MKDRILIKSIKKISMFVLLIGIILSNSFVIYATEGLNIETDSLKNNNSNSYKSITDIYQIPLFTEDVTNEKNEVLIREKEEKVKLKNYLFLKMSESRDSEEEFTKKINKYNLFSKQKEESKIKYLKKQSTINIVTVSIIVVLSILTAIFTTKYYKYKNKKEENYSEYKSYIRY</sequence>
<evidence type="ECO:0000256" key="1">
    <source>
        <dbReference type="SAM" id="Phobius"/>
    </source>
</evidence>
<dbReference type="EMBL" id="FOMG01000020">
    <property type="protein sequence ID" value="SFD11017.1"/>
    <property type="molecule type" value="Genomic_DNA"/>
</dbReference>
<dbReference type="Proteomes" id="UP000199263">
    <property type="component" value="Unassembled WGS sequence"/>
</dbReference>
<feature type="transmembrane region" description="Helical" evidence="1">
    <location>
        <begin position="12"/>
        <end position="33"/>
    </location>
</feature>
<evidence type="ECO:0000313" key="2">
    <source>
        <dbReference type="EMBL" id="SFD11017.1"/>
    </source>
</evidence>
<gene>
    <name evidence="2" type="ORF">SAMN05421842_12022</name>
</gene>